<dbReference type="Proteomes" id="UP000807025">
    <property type="component" value="Unassembled WGS sequence"/>
</dbReference>
<comment type="caution">
    <text evidence="2">The sequence shown here is derived from an EMBL/GenBank/DDBJ whole genome shotgun (WGS) entry which is preliminary data.</text>
</comment>
<sequence length="432" mass="47450">MSNAIELRRSSQDQFKVLTVRQKVDEGVYAIKIHCFFNAINDEDTDSSEERMNIVSSPTLLASPATSSCSSTTQHRLLYRGALSLPDSHMLLDGLTFFATTSQSPEKALLENPLALALESMRGRPSLRFLGLVVINDLYMDYSGNISVDIHPRALLSQVYFENVFCLKPQSERGVKVALGDTDGPETTQIVIYARRDGHAINLCVGRISTAPPPPSVPRLPRPDDPIPRVPPLHLGKHPRVRELKRAHTSVELGSKGSKRQKILDADTTFKVPTIPSQGSGVTQAKAKGKTKKKGDEEHEDVFGTLNAQTKGKRKQTEKSSLQIDPEIEQGNKLLVKQMTVQYLTLGLPAPPPGSPLIDACGACPPVSKTHPEYKDILGWIYRGVSYALRTKIKSTPLDPQVVDKLVRAHVQMYASAVPPITGPAMVEREDV</sequence>
<organism evidence="2 3">
    <name type="scientific">Pleurotus eryngii</name>
    <name type="common">Boletus of the steppes</name>
    <dbReference type="NCBI Taxonomy" id="5323"/>
    <lineage>
        <taxon>Eukaryota</taxon>
        <taxon>Fungi</taxon>
        <taxon>Dikarya</taxon>
        <taxon>Basidiomycota</taxon>
        <taxon>Agaricomycotina</taxon>
        <taxon>Agaricomycetes</taxon>
        <taxon>Agaricomycetidae</taxon>
        <taxon>Agaricales</taxon>
        <taxon>Pleurotineae</taxon>
        <taxon>Pleurotaceae</taxon>
        <taxon>Pleurotus</taxon>
    </lineage>
</organism>
<keyword evidence="3" id="KW-1185">Reference proteome</keyword>
<evidence type="ECO:0000256" key="1">
    <source>
        <dbReference type="SAM" id="MobiDB-lite"/>
    </source>
</evidence>
<evidence type="ECO:0000313" key="3">
    <source>
        <dbReference type="Proteomes" id="UP000807025"/>
    </source>
</evidence>
<dbReference type="AlphaFoldDB" id="A0A9P6DEJ7"/>
<gene>
    <name evidence="2" type="ORF">BDN71DRAFT_1431933</name>
</gene>
<reference evidence="2" key="1">
    <citation type="submission" date="2020-11" db="EMBL/GenBank/DDBJ databases">
        <authorList>
            <consortium name="DOE Joint Genome Institute"/>
            <person name="Ahrendt S."/>
            <person name="Riley R."/>
            <person name="Andreopoulos W."/>
            <person name="Labutti K."/>
            <person name="Pangilinan J."/>
            <person name="Ruiz-Duenas F.J."/>
            <person name="Barrasa J.M."/>
            <person name="Sanchez-Garcia M."/>
            <person name="Camarero S."/>
            <person name="Miyauchi S."/>
            <person name="Serrano A."/>
            <person name="Linde D."/>
            <person name="Babiker R."/>
            <person name="Drula E."/>
            <person name="Ayuso-Fernandez I."/>
            <person name="Pacheco R."/>
            <person name="Padilla G."/>
            <person name="Ferreira P."/>
            <person name="Barriuso J."/>
            <person name="Kellner H."/>
            <person name="Castanera R."/>
            <person name="Alfaro M."/>
            <person name="Ramirez L."/>
            <person name="Pisabarro A.G."/>
            <person name="Kuo A."/>
            <person name="Tritt A."/>
            <person name="Lipzen A."/>
            <person name="He G."/>
            <person name="Yan M."/>
            <person name="Ng V."/>
            <person name="Cullen D."/>
            <person name="Martin F."/>
            <person name="Rosso M.-N."/>
            <person name="Henrissat B."/>
            <person name="Hibbett D."/>
            <person name="Martinez A.T."/>
            <person name="Grigoriev I.V."/>
        </authorList>
    </citation>
    <scope>NUCLEOTIDE SEQUENCE</scope>
    <source>
        <strain evidence="2">ATCC 90797</strain>
    </source>
</reference>
<dbReference type="OrthoDB" id="5599874at2759"/>
<protein>
    <recommendedName>
        <fullName evidence="4">Sld7 C-terminal domain-containing protein</fullName>
    </recommendedName>
</protein>
<feature type="region of interest" description="Disordered" evidence="1">
    <location>
        <begin position="271"/>
        <end position="323"/>
    </location>
</feature>
<accession>A0A9P6DEJ7</accession>
<dbReference type="EMBL" id="MU154576">
    <property type="protein sequence ID" value="KAF9494139.1"/>
    <property type="molecule type" value="Genomic_DNA"/>
</dbReference>
<evidence type="ECO:0000313" key="2">
    <source>
        <dbReference type="EMBL" id="KAF9494139.1"/>
    </source>
</evidence>
<name>A0A9P6DEJ7_PLEER</name>
<proteinExistence type="predicted"/>
<evidence type="ECO:0008006" key="4">
    <source>
        <dbReference type="Google" id="ProtNLM"/>
    </source>
</evidence>